<feature type="compositionally biased region" description="Low complexity" evidence="1">
    <location>
        <begin position="106"/>
        <end position="123"/>
    </location>
</feature>
<evidence type="ECO:0000313" key="2">
    <source>
        <dbReference type="EMBL" id="KZC08386.1"/>
    </source>
</evidence>
<dbReference type="Proteomes" id="UP000076502">
    <property type="component" value="Unassembled WGS sequence"/>
</dbReference>
<gene>
    <name evidence="2" type="ORF">WN55_09290</name>
</gene>
<sequence length="329" mass="35995">MATGTGEGGGHTALENTTATALTESSSSSSSTIPTILAENTTAVNLPLTGPQQPGLHQVQQQQQQQQAQQAQQQSHTRPRVDLVTDQPTNDASNTTAVNLPLTGPQQPDLHQVQQQQAQQQQQSHSRPRAALVTDLPANDASGRSVRRWISERKYYEQRLSSSANSLRPDGGEILAPPVKAGPGDFYFDTECPGERESGKGQLSTFSSPSANNRFILVRPIPTQDHQTIHESSKLGQTVASSKIMPLTCFHENGSHRGEASRGVVEESTWMKLKRDEIHEGDELRDEIYGRNELRDEIYEGNELRDRTVIKGTCALLSLLATNIPFGKT</sequence>
<feature type="compositionally biased region" description="Gly residues" evidence="1">
    <location>
        <begin position="1"/>
        <end position="11"/>
    </location>
</feature>
<organism evidence="2 3">
    <name type="scientific">Dufourea novaeangliae</name>
    <name type="common">Sweat bee</name>
    <dbReference type="NCBI Taxonomy" id="178035"/>
    <lineage>
        <taxon>Eukaryota</taxon>
        <taxon>Metazoa</taxon>
        <taxon>Ecdysozoa</taxon>
        <taxon>Arthropoda</taxon>
        <taxon>Hexapoda</taxon>
        <taxon>Insecta</taxon>
        <taxon>Pterygota</taxon>
        <taxon>Neoptera</taxon>
        <taxon>Endopterygota</taxon>
        <taxon>Hymenoptera</taxon>
        <taxon>Apocrita</taxon>
        <taxon>Aculeata</taxon>
        <taxon>Apoidea</taxon>
        <taxon>Anthophila</taxon>
        <taxon>Halictidae</taxon>
        <taxon>Rophitinae</taxon>
        <taxon>Dufourea</taxon>
    </lineage>
</organism>
<accession>A0A154P8X8</accession>
<feature type="region of interest" description="Disordered" evidence="1">
    <location>
        <begin position="163"/>
        <end position="182"/>
    </location>
</feature>
<dbReference type="AlphaFoldDB" id="A0A154P8X8"/>
<feature type="region of interest" description="Disordered" evidence="1">
    <location>
        <begin position="46"/>
        <end position="139"/>
    </location>
</feature>
<proteinExistence type="predicted"/>
<protein>
    <submittedName>
        <fullName evidence="2">Uncharacterized protein</fullName>
    </submittedName>
</protein>
<name>A0A154P8X8_DUFNO</name>
<feature type="region of interest" description="Disordered" evidence="1">
    <location>
        <begin position="1"/>
        <end position="33"/>
    </location>
</feature>
<reference evidence="2 3" key="1">
    <citation type="submission" date="2015-07" db="EMBL/GenBank/DDBJ databases">
        <title>The genome of Dufourea novaeangliae.</title>
        <authorList>
            <person name="Pan H."/>
            <person name="Kapheim K."/>
        </authorList>
    </citation>
    <scope>NUCLEOTIDE SEQUENCE [LARGE SCALE GENOMIC DNA]</scope>
    <source>
        <strain evidence="2">0120121106</strain>
        <tissue evidence="2">Whole body</tissue>
    </source>
</reference>
<feature type="compositionally biased region" description="Low complexity" evidence="1">
    <location>
        <begin position="12"/>
        <end position="33"/>
    </location>
</feature>
<evidence type="ECO:0000313" key="3">
    <source>
        <dbReference type="Proteomes" id="UP000076502"/>
    </source>
</evidence>
<dbReference type="EMBL" id="KQ434846">
    <property type="protein sequence ID" value="KZC08386.1"/>
    <property type="molecule type" value="Genomic_DNA"/>
</dbReference>
<feature type="compositionally biased region" description="Polar residues" evidence="1">
    <location>
        <begin position="86"/>
        <end position="98"/>
    </location>
</feature>
<feature type="compositionally biased region" description="Low complexity" evidence="1">
    <location>
        <begin position="58"/>
        <end position="74"/>
    </location>
</feature>
<keyword evidence="3" id="KW-1185">Reference proteome</keyword>
<evidence type="ECO:0000256" key="1">
    <source>
        <dbReference type="SAM" id="MobiDB-lite"/>
    </source>
</evidence>